<protein>
    <recommendedName>
        <fullName evidence="2">Beta-ketoacyl-[acyl-carrier-protein] synthase III N-terminal domain-containing protein</fullName>
    </recommendedName>
</protein>
<dbReference type="GO" id="GO:0016746">
    <property type="term" value="F:acyltransferase activity"/>
    <property type="evidence" value="ECO:0007669"/>
    <property type="project" value="UniProtKB-KW"/>
</dbReference>
<name>A0A382Q6H3_9ZZZZ</name>
<evidence type="ECO:0008006" key="2">
    <source>
        <dbReference type="Google" id="ProtNLM"/>
    </source>
</evidence>
<organism evidence="1">
    <name type="scientific">marine metagenome</name>
    <dbReference type="NCBI Taxonomy" id="408172"/>
    <lineage>
        <taxon>unclassified sequences</taxon>
        <taxon>metagenomes</taxon>
        <taxon>ecological metagenomes</taxon>
    </lineage>
</organism>
<feature type="non-terminal residue" evidence="1">
    <location>
        <position position="84"/>
    </location>
</feature>
<dbReference type="AlphaFoldDB" id="A0A382Q6H3"/>
<dbReference type="SUPFAM" id="SSF53901">
    <property type="entry name" value="Thiolase-like"/>
    <property type="match status" value="1"/>
</dbReference>
<dbReference type="EMBL" id="UINC01111951">
    <property type="protein sequence ID" value="SVC80538.1"/>
    <property type="molecule type" value="Genomic_DNA"/>
</dbReference>
<sequence>MTPIPMRISAVGRYVPARIVTAAELDRLMDLPDGWVLRKTGVSERHWADGETPIEMAVAASEEAFERSGWSPEDIDLIIYAATT</sequence>
<dbReference type="InterPro" id="IPR016039">
    <property type="entry name" value="Thiolase-like"/>
</dbReference>
<dbReference type="PANTHER" id="PTHR34069">
    <property type="entry name" value="3-OXOACYL-[ACYL-CARRIER-PROTEIN] SYNTHASE 3"/>
    <property type="match status" value="1"/>
</dbReference>
<dbReference type="GO" id="GO:0044550">
    <property type="term" value="P:secondary metabolite biosynthetic process"/>
    <property type="evidence" value="ECO:0007669"/>
    <property type="project" value="TreeGrafter"/>
</dbReference>
<dbReference type="PANTHER" id="PTHR34069:SF2">
    <property type="entry name" value="BETA-KETOACYL-[ACYL-CARRIER-PROTEIN] SYNTHASE III"/>
    <property type="match status" value="1"/>
</dbReference>
<dbReference type="Gene3D" id="3.40.47.10">
    <property type="match status" value="1"/>
</dbReference>
<reference evidence="1" key="1">
    <citation type="submission" date="2018-05" db="EMBL/GenBank/DDBJ databases">
        <authorList>
            <person name="Lanie J.A."/>
            <person name="Ng W.-L."/>
            <person name="Kazmierczak K.M."/>
            <person name="Andrzejewski T.M."/>
            <person name="Davidsen T.M."/>
            <person name="Wayne K.J."/>
            <person name="Tettelin H."/>
            <person name="Glass J.I."/>
            <person name="Rusch D."/>
            <person name="Podicherti R."/>
            <person name="Tsui H.-C.T."/>
            <person name="Winkler M.E."/>
        </authorList>
    </citation>
    <scope>NUCLEOTIDE SEQUENCE</scope>
</reference>
<proteinExistence type="predicted"/>
<accession>A0A382Q6H3</accession>
<evidence type="ECO:0000313" key="1">
    <source>
        <dbReference type="EMBL" id="SVC80538.1"/>
    </source>
</evidence>
<gene>
    <name evidence="1" type="ORF">METZ01_LOCUS333392</name>
</gene>